<evidence type="ECO:0000259" key="2">
    <source>
        <dbReference type="PROSITE" id="PS51173"/>
    </source>
</evidence>
<dbReference type="Proteomes" id="UP001500711">
    <property type="component" value="Unassembled WGS sequence"/>
</dbReference>
<gene>
    <name evidence="3" type="ORF">GCM10022267_06420</name>
</gene>
<accession>A0ABP6ZZ28</accession>
<dbReference type="SUPFAM" id="SSF49384">
    <property type="entry name" value="Carbohydrate-binding domain"/>
    <property type="match status" value="1"/>
</dbReference>
<feature type="compositionally biased region" description="Pro residues" evidence="1">
    <location>
        <begin position="213"/>
        <end position="223"/>
    </location>
</feature>
<reference evidence="4" key="1">
    <citation type="journal article" date="2019" name="Int. J. Syst. Evol. Microbiol.">
        <title>The Global Catalogue of Microorganisms (GCM) 10K type strain sequencing project: providing services to taxonomists for standard genome sequencing and annotation.</title>
        <authorList>
            <consortium name="The Broad Institute Genomics Platform"/>
            <consortium name="The Broad Institute Genome Sequencing Center for Infectious Disease"/>
            <person name="Wu L."/>
            <person name="Ma J."/>
        </authorList>
    </citation>
    <scope>NUCLEOTIDE SEQUENCE [LARGE SCALE GENOMIC DNA]</scope>
    <source>
        <strain evidence="4">JCM 17494</strain>
    </source>
</reference>
<dbReference type="InterPro" id="IPR035437">
    <property type="entry name" value="SNase_OB-fold_sf"/>
</dbReference>
<dbReference type="InterPro" id="IPR001919">
    <property type="entry name" value="CBD2"/>
</dbReference>
<dbReference type="Gene3D" id="2.60.40.290">
    <property type="match status" value="1"/>
</dbReference>
<evidence type="ECO:0000313" key="4">
    <source>
        <dbReference type="Proteomes" id="UP001500711"/>
    </source>
</evidence>
<feature type="region of interest" description="Disordered" evidence="1">
    <location>
        <begin position="195"/>
        <end position="237"/>
    </location>
</feature>
<keyword evidence="4" id="KW-1185">Reference proteome</keyword>
<comment type="caution">
    <text evidence="3">The sequence shown here is derived from an EMBL/GenBank/DDBJ whole genome shotgun (WGS) entry which is preliminary data.</text>
</comment>
<feature type="domain" description="CBM2" evidence="2">
    <location>
        <begin position="232"/>
        <end position="342"/>
    </location>
</feature>
<dbReference type="EMBL" id="BAABBE010000002">
    <property type="protein sequence ID" value="GAA3623019.1"/>
    <property type="molecule type" value="Genomic_DNA"/>
</dbReference>
<proteinExistence type="predicted"/>
<organism evidence="3 4">
    <name type="scientific">Lentzea roselyniae</name>
    <dbReference type="NCBI Taxonomy" id="531940"/>
    <lineage>
        <taxon>Bacteria</taxon>
        <taxon>Bacillati</taxon>
        <taxon>Actinomycetota</taxon>
        <taxon>Actinomycetes</taxon>
        <taxon>Pseudonocardiales</taxon>
        <taxon>Pseudonocardiaceae</taxon>
        <taxon>Lentzea</taxon>
    </lineage>
</organism>
<dbReference type="InterPro" id="IPR012291">
    <property type="entry name" value="CBM2_carb-bd_dom_sf"/>
</dbReference>
<evidence type="ECO:0000256" key="1">
    <source>
        <dbReference type="SAM" id="MobiDB-lite"/>
    </source>
</evidence>
<dbReference type="InterPro" id="IPR008965">
    <property type="entry name" value="CBM2/CBM3_carb-bd_dom_sf"/>
</dbReference>
<sequence>MARFIVTKWPPQAGKRFPTSAGASYAAPPAAAGTERDQYRTGGFVRLFDHHRPILYTPVAVLLVATACATSSAHTPAASTVSTSPQHVTVLPPPPETVEDVVDARTVVLSNGVKARLLGLAAPGECWSAGALKFAKETLIGKPVRYSRASESAITLRLANDTNSDYATLAVSRGAARAEKDDPVLTEPEQTAAKAGLGLWGPPCKGQDTTPTAAPPPPPPPPAGSTTTTTTPPAEKKGCAVTYRVAKEWPGGFHAELVVRNNTDKPISQWKLFWKFPSGQHIRETWGMTAYQYGDGVLALSQDPNGSISAGGQVSLRFNAATTGPNVAPTAFMLSGVTCSAG</sequence>
<feature type="compositionally biased region" description="Low complexity" evidence="1">
    <location>
        <begin position="224"/>
        <end position="233"/>
    </location>
</feature>
<dbReference type="Gene3D" id="2.40.50.90">
    <property type="match status" value="1"/>
</dbReference>
<evidence type="ECO:0000313" key="3">
    <source>
        <dbReference type="EMBL" id="GAA3623019.1"/>
    </source>
</evidence>
<dbReference type="SMART" id="SM00637">
    <property type="entry name" value="CBD_II"/>
    <property type="match status" value="1"/>
</dbReference>
<name>A0ABP6ZZ28_9PSEU</name>
<dbReference type="PROSITE" id="PS51173">
    <property type="entry name" value="CBM2"/>
    <property type="match status" value="1"/>
</dbReference>
<protein>
    <recommendedName>
        <fullName evidence="2">CBM2 domain-containing protein</fullName>
    </recommendedName>
</protein>
<dbReference type="Pfam" id="PF00553">
    <property type="entry name" value="CBM_2"/>
    <property type="match status" value="1"/>
</dbReference>
<dbReference type="SUPFAM" id="SSF50199">
    <property type="entry name" value="Staphylococcal nuclease"/>
    <property type="match status" value="1"/>
</dbReference>